<dbReference type="PANTHER" id="PTHR12110">
    <property type="entry name" value="HYDROXYPYRUVATE ISOMERASE"/>
    <property type="match status" value="1"/>
</dbReference>
<dbReference type="GO" id="GO:0016853">
    <property type="term" value="F:isomerase activity"/>
    <property type="evidence" value="ECO:0007669"/>
    <property type="project" value="UniProtKB-KW"/>
</dbReference>
<dbReference type="EMBL" id="FOVW01000016">
    <property type="protein sequence ID" value="SFO79416.1"/>
    <property type="molecule type" value="Genomic_DNA"/>
</dbReference>
<proteinExistence type="predicted"/>
<evidence type="ECO:0000313" key="2">
    <source>
        <dbReference type="EMBL" id="SFO79416.1"/>
    </source>
</evidence>
<dbReference type="Gene3D" id="3.20.20.150">
    <property type="entry name" value="Divalent-metal-dependent TIM barrel enzymes"/>
    <property type="match status" value="1"/>
</dbReference>
<feature type="domain" description="Xylose isomerase-like TIM barrel" evidence="1">
    <location>
        <begin position="109"/>
        <end position="283"/>
    </location>
</feature>
<dbReference type="Pfam" id="PF01261">
    <property type="entry name" value="AP_endonuc_2"/>
    <property type="match status" value="1"/>
</dbReference>
<dbReference type="PANTHER" id="PTHR12110:SF53">
    <property type="entry name" value="BLR5974 PROTEIN"/>
    <property type="match status" value="1"/>
</dbReference>
<sequence>MKSTRREFIKTASLGLLATGFSMPAIPDFLKEYKMGIVIHSYGHRYGSKVGSSQYPGFQNTLDFMRHCHAIGAGGIQIGVGTWFGEMGQKVREAREEMEMYLEASIAMPEGERDVDRFENEVLLAKEAGVMVIRTVCLGGRRYENFKSREEFVAFKAYSIQRIQLAEKVVRKHQMKLAIENHKDWKAAELVEILQNLSSEWVGATVDFGNNISLLEYPDEVIETLAPFAFSTHVKDMGVQEYEEGFLLSEVPLGKGIVKLKKGIELCKSYHPEVNISLEMITRDPLKIPCFSENYWQTFENPSSKKFKKYLQMIGKESFDGKLPSISNLGEEEILALEENNVVDCLRYYGKLKS</sequence>
<dbReference type="SUPFAM" id="SSF51658">
    <property type="entry name" value="Xylose isomerase-like"/>
    <property type="match status" value="1"/>
</dbReference>
<keyword evidence="3" id="KW-1185">Reference proteome</keyword>
<accession>A0A1I5K4A4</accession>
<dbReference type="InterPro" id="IPR036237">
    <property type="entry name" value="Xyl_isomerase-like_sf"/>
</dbReference>
<dbReference type="RefSeq" id="WP_091655696.1">
    <property type="nucleotide sequence ID" value="NZ_FOVW01000016.1"/>
</dbReference>
<protein>
    <submittedName>
        <fullName evidence="2">Sugar phosphate isomerase/epimerase</fullName>
    </submittedName>
</protein>
<dbReference type="InterPro" id="IPR050312">
    <property type="entry name" value="IolE/XylAMocC-like"/>
</dbReference>
<dbReference type="InterPro" id="IPR013022">
    <property type="entry name" value="Xyl_isomerase-like_TIM-brl"/>
</dbReference>
<name>A0A1I5K4A4_9BACT</name>
<dbReference type="Proteomes" id="UP000199564">
    <property type="component" value="Unassembled WGS sequence"/>
</dbReference>
<gene>
    <name evidence="2" type="ORF">SAMN04488519_1167</name>
</gene>
<evidence type="ECO:0000313" key="3">
    <source>
        <dbReference type="Proteomes" id="UP000199564"/>
    </source>
</evidence>
<dbReference type="STRING" id="226506.SAMN04488519_1167"/>
<organism evidence="2 3">
    <name type="scientific">Algoriphagus ornithinivorans</name>
    <dbReference type="NCBI Taxonomy" id="226506"/>
    <lineage>
        <taxon>Bacteria</taxon>
        <taxon>Pseudomonadati</taxon>
        <taxon>Bacteroidota</taxon>
        <taxon>Cytophagia</taxon>
        <taxon>Cytophagales</taxon>
        <taxon>Cyclobacteriaceae</taxon>
        <taxon>Algoriphagus</taxon>
    </lineage>
</organism>
<keyword evidence="2" id="KW-0413">Isomerase</keyword>
<dbReference type="AlphaFoldDB" id="A0A1I5K4A4"/>
<evidence type="ECO:0000259" key="1">
    <source>
        <dbReference type="Pfam" id="PF01261"/>
    </source>
</evidence>
<reference evidence="3" key="1">
    <citation type="submission" date="2016-10" db="EMBL/GenBank/DDBJ databases">
        <authorList>
            <person name="Varghese N."/>
            <person name="Submissions S."/>
        </authorList>
    </citation>
    <scope>NUCLEOTIDE SEQUENCE [LARGE SCALE GENOMIC DNA]</scope>
    <source>
        <strain evidence="3">DSM 15282</strain>
    </source>
</reference>